<proteinExistence type="predicted"/>
<evidence type="ECO:0000313" key="1">
    <source>
        <dbReference type="EMBL" id="AKU45372.1"/>
    </source>
</evidence>
<reference evidence="1 2" key="1">
    <citation type="journal article" date="2016" name="BMC Microbiol.">
        <title>Characterization of mycobacteria and mycobacteriophages isolated from compost at the Sao Paulo Zoo Park Foundation in Brazil and creation of the new mycobacteriophage Cluster U.</title>
        <authorList>
            <person name="Lima-Junior J.D."/>
            <person name="Viana-Niero C."/>
            <person name="Conde Oliveira D.V."/>
            <person name="Machado G.E."/>
            <person name="Rabello M.C."/>
            <person name="Martins-Junior J."/>
            <person name="Martins L.F."/>
            <person name="Digiampietri L.A."/>
            <person name="da Silva A.M."/>
            <person name="Setubal J.C."/>
            <person name="Russell D.A."/>
            <person name="Jacobs-Sera D."/>
            <person name="Pope W.H."/>
            <person name="Hatfull G.F."/>
            <person name="Leao S.C."/>
        </authorList>
    </citation>
    <scope>NUCLEOTIDE SEQUENCE [LARGE SCALE GENOMIC DNA]</scope>
</reference>
<dbReference type="Proteomes" id="UP000222075">
    <property type="component" value="Segment"/>
</dbReference>
<evidence type="ECO:0000313" key="2">
    <source>
        <dbReference type="Proteomes" id="UP000222075"/>
    </source>
</evidence>
<sequence length="98" mass="11594">MIDLQLISRTHFTRSNQIADRWEWFWEKETPSGRVICVSEVGYDSLGEAFESFYSREPIDGLWKYGMLPPTNYAVQKFAEDHWVITRHLPVTQKNIDN</sequence>
<accession>A0A0K1LS46</accession>
<protein>
    <submittedName>
        <fullName evidence="1">Uncharacterized protein</fullName>
    </submittedName>
</protein>
<name>A0A0K1LS46_9CAUD</name>
<dbReference type="EMBL" id="KR997933">
    <property type="protein sequence ID" value="AKU45372.1"/>
    <property type="molecule type" value="Genomic_DNA"/>
</dbReference>
<gene>
    <name evidence="1" type="ORF">MADRUGA_82</name>
</gene>
<organism evidence="1 2">
    <name type="scientific">Mycobacterium phage Madruga</name>
    <dbReference type="NCBI Taxonomy" id="1675552"/>
    <lineage>
        <taxon>Viruses</taxon>
        <taxon>Duplodnaviria</taxon>
        <taxon>Heunggongvirae</taxon>
        <taxon>Uroviricota</taxon>
        <taxon>Caudoviricetes</taxon>
        <taxon>Patiencevirus</taxon>
        <taxon>Patiencevirus patience</taxon>
    </lineage>
</organism>